<feature type="transmembrane region" description="Helical" evidence="1">
    <location>
        <begin position="50"/>
        <end position="71"/>
    </location>
</feature>
<evidence type="ECO:0000256" key="1">
    <source>
        <dbReference type="SAM" id="Phobius"/>
    </source>
</evidence>
<feature type="transmembrane region" description="Helical" evidence="1">
    <location>
        <begin position="16"/>
        <end position="38"/>
    </location>
</feature>
<reference evidence="2" key="1">
    <citation type="submission" date="2014-05" db="EMBL/GenBank/DDBJ databases">
        <authorList>
            <person name="Jahns A.C."/>
            <person name="Eilers H."/>
            <person name="Alexeyev O.A."/>
        </authorList>
    </citation>
    <scope>NUCLEOTIDE SEQUENCE [LARGE SCALE GENOMIC DNA]</scope>
    <source>
        <strain evidence="2">DSM 20700</strain>
    </source>
</reference>
<dbReference type="InterPro" id="IPR029058">
    <property type="entry name" value="AB_hydrolase_fold"/>
</dbReference>
<organism evidence="2">
    <name type="scientific">Cutibacterium granulosum DSM 20700</name>
    <dbReference type="NCBI Taxonomy" id="1160719"/>
    <lineage>
        <taxon>Bacteria</taxon>
        <taxon>Bacillati</taxon>
        <taxon>Actinomycetota</taxon>
        <taxon>Actinomycetes</taxon>
        <taxon>Propionibacteriales</taxon>
        <taxon>Propionibacteriaceae</taxon>
        <taxon>Cutibacterium</taxon>
    </lineage>
</organism>
<keyword evidence="1" id="KW-0812">Transmembrane</keyword>
<keyword evidence="1" id="KW-1133">Transmembrane helix</keyword>
<keyword evidence="1" id="KW-0472">Membrane</keyword>
<dbReference type="Pfam" id="PF00756">
    <property type="entry name" value="Esterase"/>
    <property type="match status" value="1"/>
</dbReference>
<dbReference type="PANTHER" id="PTHR48098:SF1">
    <property type="entry name" value="DIACYLGLYCEROL ACYLTRANSFERASE_MYCOLYLTRANSFERASE AG85A"/>
    <property type="match status" value="1"/>
</dbReference>
<name>A0A9X5LVH3_9ACTN</name>
<protein>
    <submittedName>
        <fullName evidence="2">Membrane protein</fullName>
    </submittedName>
</protein>
<dbReference type="SUPFAM" id="SSF53474">
    <property type="entry name" value="alpha/beta-Hydrolases"/>
    <property type="match status" value="1"/>
</dbReference>
<dbReference type="InterPro" id="IPR000801">
    <property type="entry name" value="Esterase-like"/>
</dbReference>
<comment type="caution">
    <text evidence="2">The sequence shown here is derived from an EMBL/GenBank/DDBJ whole genome shotgun (WGS) entry which is preliminary data.</text>
</comment>
<gene>
    <name evidence="2" type="ORF">L860_03050</name>
</gene>
<dbReference type="GO" id="GO:0016747">
    <property type="term" value="F:acyltransferase activity, transferring groups other than amino-acyl groups"/>
    <property type="evidence" value="ECO:0007669"/>
    <property type="project" value="TreeGrafter"/>
</dbReference>
<dbReference type="EMBL" id="JNBU01000001">
    <property type="protein sequence ID" value="OCT43919.1"/>
    <property type="molecule type" value="Genomic_DNA"/>
</dbReference>
<sequence>MGSPNVIDILSPGLELTVAILAVATPLIIGIVVALRSWGRSVPRRIGRGAAALVVVLLCQALGLVAVFLHVNNTYAFYASWDELFGRTATVSTQDLVTVTSPSASVVPVSPHNPNPGGLLTGVDVAGTDPAYSHVPVWLPPQYFEKSEAHTQFPVLYWIGGVNDTGDHALQSIPLIDPALSLVKSGEVTPFIVVVLPGKIRSGQDTECMDIAGTNHQTWVMKTVREQVERHYRVGSTRESRFVAGWSTGGYCAANLTSKYPLDFNAGFALAGYYHPTFEGPALSKVTPQLIADNSPLARVKAGNVDSRVRFLSVMSKRDRSTWGDVDNPLMLNGQVWSDGQDFWNHAHALKQYEFIVLDQGGHGTGTYVPYLRQCLRWLGQFGL</sequence>
<dbReference type="InterPro" id="IPR050583">
    <property type="entry name" value="Mycobacterial_A85_antigen"/>
</dbReference>
<dbReference type="AlphaFoldDB" id="A0A9X5LVH3"/>
<dbReference type="PANTHER" id="PTHR48098">
    <property type="entry name" value="ENTEROCHELIN ESTERASE-RELATED"/>
    <property type="match status" value="1"/>
</dbReference>
<proteinExistence type="predicted"/>
<dbReference type="Gene3D" id="3.40.50.1820">
    <property type="entry name" value="alpha/beta hydrolase"/>
    <property type="match status" value="1"/>
</dbReference>
<evidence type="ECO:0000313" key="2">
    <source>
        <dbReference type="EMBL" id="OCT43919.1"/>
    </source>
</evidence>
<accession>A0A9X5LVH3</accession>